<accession>A0AAD6ZHH5</accession>
<protein>
    <submittedName>
        <fullName evidence="1">Uncharacterized protein</fullName>
    </submittedName>
</protein>
<sequence length="120" mass="13057">MRSSQSISISRSPFGSVASLCCVCTVLHMSPSHLSPCLLIPFRLFTLTLTLLVTYPLAFRPCILCTLLANAPICMHLCHLPSSASYTLPTFSLLSCCIVLQTKPIVLGVGWMAGRRMDVL</sequence>
<comment type="caution">
    <text evidence="1">The sequence shown here is derived from an EMBL/GenBank/DDBJ whole genome shotgun (WGS) entry which is preliminary data.</text>
</comment>
<evidence type="ECO:0000313" key="2">
    <source>
        <dbReference type="Proteomes" id="UP001218218"/>
    </source>
</evidence>
<keyword evidence="2" id="KW-1185">Reference proteome</keyword>
<name>A0AAD6ZHH5_9AGAR</name>
<evidence type="ECO:0000313" key="1">
    <source>
        <dbReference type="EMBL" id="KAJ7323056.1"/>
    </source>
</evidence>
<gene>
    <name evidence="1" type="ORF">DFH08DRAFT_888635</name>
</gene>
<dbReference type="AlphaFoldDB" id="A0AAD6ZHH5"/>
<organism evidence="1 2">
    <name type="scientific">Mycena albidolilacea</name>
    <dbReference type="NCBI Taxonomy" id="1033008"/>
    <lineage>
        <taxon>Eukaryota</taxon>
        <taxon>Fungi</taxon>
        <taxon>Dikarya</taxon>
        <taxon>Basidiomycota</taxon>
        <taxon>Agaricomycotina</taxon>
        <taxon>Agaricomycetes</taxon>
        <taxon>Agaricomycetidae</taxon>
        <taxon>Agaricales</taxon>
        <taxon>Marasmiineae</taxon>
        <taxon>Mycenaceae</taxon>
        <taxon>Mycena</taxon>
    </lineage>
</organism>
<dbReference type="EMBL" id="JARIHO010000048">
    <property type="protein sequence ID" value="KAJ7323056.1"/>
    <property type="molecule type" value="Genomic_DNA"/>
</dbReference>
<reference evidence="1" key="1">
    <citation type="submission" date="2023-03" db="EMBL/GenBank/DDBJ databases">
        <title>Massive genome expansion in bonnet fungi (Mycena s.s.) driven by repeated elements and novel gene families across ecological guilds.</title>
        <authorList>
            <consortium name="Lawrence Berkeley National Laboratory"/>
            <person name="Harder C.B."/>
            <person name="Miyauchi S."/>
            <person name="Viragh M."/>
            <person name="Kuo A."/>
            <person name="Thoen E."/>
            <person name="Andreopoulos B."/>
            <person name="Lu D."/>
            <person name="Skrede I."/>
            <person name="Drula E."/>
            <person name="Henrissat B."/>
            <person name="Morin E."/>
            <person name="Kohler A."/>
            <person name="Barry K."/>
            <person name="LaButti K."/>
            <person name="Morin E."/>
            <person name="Salamov A."/>
            <person name="Lipzen A."/>
            <person name="Mereny Z."/>
            <person name="Hegedus B."/>
            <person name="Baldrian P."/>
            <person name="Stursova M."/>
            <person name="Weitz H."/>
            <person name="Taylor A."/>
            <person name="Grigoriev I.V."/>
            <person name="Nagy L.G."/>
            <person name="Martin F."/>
            <person name="Kauserud H."/>
        </authorList>
    </citation>
    <scope>NUCLEOTIDE SEQUENCE</scope>
    <source>
        <strain evidence="1">CBHHK002</strain>
    </source>
</reference>
<proteinExistence type="predicted"/>
<dbReference type="Proteomes" id="UP001218218">
    <property type="component" value="Unassembled WGS sequence"/>
</dbReference>